<accession>A0A101R4K7</accession>
<dbReference type="Pfam" id="PF21863">
    <property type="entry name" value="HTH_67"/>
    <property type="match status" value="1"/>
</dbReference>
<proteinExistence type="predicted"/>
<dbReference type="NCBIfam" id="NF047719">
    <property type="entry name" value="SCO6745_fam_HTH"/>
    <property type="match status" value="1"/>
</dbReference>
<protein>
    <recommendedName>
        <fullName evidence="3">SalK</fullName>
    </recommendedName>
</protein>
<dbReference type="AlphaFoldDB" id="A0A101R4K7"/>
<name>A0A101R4K7_9ACTN</name>
<comment type="caution">
    <text evidence="1">The sequence shown here is derived from an EMBL/GenBank/DDBJ whole genome shotgun (WGS) entry which is preliminary data.</text>
</comment>
<evidence type="ECO:0008006" key="3">
    <source>
        <dbReference type="Google" id="ProtNLM"/>
    </source>
</evidence>
<evidence type="ECO:0000313" key="1">
    <source>
        <dbReference type="EMBL" id="KUN41583.1"/>
    </source>
</evidence>
<organism evidence="1 2">
    <name type="scientific">Streptomyces longwoodensis</name>
    <dbReference type="NCBI Taxonomy" id="68231"/>
    <lineage>
        <taxon>Bacteria</taxon>
        <taxon>Bacillati</taxon>
        <taxon>Actinomycetota</taxon>
        <taxon>Actinomycetes</taxon>
        <taxon>Kitasatosporales</taxon>
        <taxon>Streptomycetaceae</taxon>
        <taxon>Streptomyces</taxon>
    </lineage>
</organism>
<dbReference type="InterPro" id="IPR054058">
    <property type="entry name" value="HTH_67"/>
</dbReference>
<dbReference type="EMBL" id="LMWS01000002">
    <property type="protein sequence ID" value="KUN41583.1"/>
    <property type="molecule type" value="Genomic_DNA"/>
</dbReference>
<dbReference type="STRING" id="68231.AQJ30_02020"/>
<sequence length="321" mass="33229">MLPPAGTGRRKGQHVNGDGVARTMWELGEPVHDLVYFHPEARAAADGLGMRGFWMGYFALRAAPLGPVPASVVTGAFYVFHPARVAGALPDAWGHADPAAVVAARERAMDAALTQVYGAGRVASADLTEAADLAWRAAGAADTAGRVLGAANQALDRPDLPHVRLWQALTTLREHRGDGHIAVLVAHGVGPVAAMVLKVAAGESDADLLRLGRKWDADAWGTAVEDLRGRGWLDADGHLTAPGAAARARIEAETDAAAARPWRALGTAPTQRLADLLAPLSRTVLDTGLIPSGNPVGLTDGVWTGRPVPDAGSCPTAPGSA</sequence>
<reference evidence="1 2" key="1">
    <citation type="submission" date="2015-10" db="EMBL/GenBank/DDBJ databases">
        <title>Draft genome sequence of Streptomyces longwoodensis DSM 41677, type strain for the species Streptomyces longwoodensis.</title>
        <authorList>
            <person name="Ruckert C."/>
            <person name="Winkler A."/>
            <person name="Kalinowski J."/>
            <person name="Kampfer P."/>
            <person name="Glaeser S."/>
        </authorList>
    </citation>
    <scope>NUCLEOTIDE SEQUENCE [LARGE SCALE GENOMIC DNA]</scope>
    <source>
        <strain evidence="1 2">DSM 41677</strain>
    </source>
</reference>
<evidence type="ECO:0000313" key="2">
    <source>
        <dbReference type="Proteomes" id="UP000053271"/>
    </source>
</evidence>
<gene>
    <name evidence="1" type="ORF">AQJ30_02020</name>
</gene>
<dbReference type="Proteomes" id="UP000053271">
    <property type="component" value="Unassembled WGS sequence"/>
</dbReference>
<keyword evidence="2" id="KW-1185">Reference proteome</keyword>